<dbReference type="AlphaFoldDB" id="A0AAV2RK18"/>
<evidence type="ECO:0000313" key="5">
    <source>
        <dbReference type="Proteomes" id="UP001497623"/>
    </source>
</evidence>
<evidence type="ECO:0000256" key="1">
    <source>
        <dbReference type="SAM" id="Coils"/>
    </source>
</evidence>
<dbReference type="SUPFAM" id="SSF57959">
    <property type="entry name" value="Leucine zipper domain"/>
    <property type="match status" value="1"/>
</dbReference>
<sequence>MDLNAYNNSEGDLNFYDMDPYSSKYNNLFSQDTDTYKDILNTVSEIFPEQDTHLLLPEQDTTSFVDMYSDVDRGMDFSDSKQLLSDPYYANSPGAIGGFSATPMNTCVLPELSTSQRTRQPKKPKKIRANDRQLSPPDILYPDSSSIPSASGYSPYPNNVPYEDNYRESEVPIITFDEDNQITIFSNNNFGINENLEYQSSHLTENTDNLYNTISNTDFAASIEAEDSTSQDSHQTEDVDVSNLTDAEKYRRLRDLNNEASKRYRKNKTKKLSELAHDIPELEEKNRKLKNKSEQLELLRNNMLQYYNNTFNRQYKPHEVLLLKR</sequence>
<dbReference type="Pfam" id="PF07716">
    <property type="entry name" value="bZIP_2"/>
    <property type="match status" value="1"/>
</dbReference>
<keyword evidence="1" id="KW-0175">Coiled coil</keyword>
<dbReference type="Gene3D" id="1.20.5.170">
    <property type="match status" value="1"/>
</dbReference>
<evidence type="ECO:0000256" key="2">
    <source>
        <dbReference type="SAM" id="MobiDB-lite"/>
    </source>
</evidence>
<keyword evidence="5" id="KW-1185">Reference proteome</keyword>
<comment type="caution">
    <text evidence="4">The sequence shown here is derived from an EMBL/GenBank/DDBJ whole genome shotgun (WGS) entry which is preliminary data.</text>
</comment>
<reference evidence="4 5" key="1">
    <citation type="submission" date="2024-05" db="EMBL/GenBank/DDBJ databases">
        <authorList>
            <person name="Wallberg A."/>
        </authorList>
    </citation>
    <scope>NUCLEOTIDE SEQUENCE [LARGE SCALE GENOMIC DNA]</scope>
</reference>
<dbReference type="InterPro" id="IPR004827">
    <property type="entry name" value="bZIP"/>
</dbReference>
<accession>A0AAV2RK18</accession>
<dbReference type="GO" id="GO:0003700">
    <property type="term" value="F:DNA-binding transcription factor activity"/>
    <property type="evidence" value="ECO:0007669"/>
    <property type="project" value="InterPro"/>
</dbReference>
<dbReference type="SMART" id="SM00338">
    <property type="entry name" value="BRLZ"/>
    <property type="match status" value="1"/>
</dbReference>
<evidence type="ECO:0000313" key="4">
    <source>
        <dbReference type="EMBL" id="CAL4128863.1"/>
    </source>
</evidence>
<name>A0AAV2RK18_MEGNR</name>
<evidence type="ECO:0000259" key="3">
    <source>
        <dbReference type="PROSITE" id="PS50217"/>
    </source>
</evidence>
<dbReference type="PROSITE" id="PS50217">
    <property type="entry name" value="BZIP"/>
    <property type="match status" value="1"/>
</dbReference>
<dbReference type="EMBL" id="CAXKWB010025850">
    <property type="protein sequence ID" value="CAL4128863.1"/>
    <property type="molecule type" value="Genomic_DNA"/>
</dbReference>
<protein>
    <recommendedName>
        <fullName evidence="3">BZIP domain-containing protein</fullName>
    </recommendedName>
</protein>
<dbReference type="InterPro" id="IPR046347">
    <property type="entry name" value="bZIP_sf"/>
</dbReference>
<feature type="region of interest" description="Disordered" evidence="2">
    <location>
        <begin position="111"/>
        <end position="164"/>
    </location>
</feature>
<proteinExistence type="predicted"/>
<feature type="domain" description="BZIP" evidence="3">
    <location>
        <begin position="247"/>
        <end position="297"/>
    </location>
</feature>
<organism evidence="4 5">
    <name type="scientific">Meganyctiphanes norvegica</name>
    <name type="common">Northern krill</name>
    <name type="synonym">Thysanopoda norvegica</name>
    <dbReference type="NCBI Taxonomy" id="48144"/>
    <lineage>
        <taxon>Eukaryota</taxon>
        <taxon>Metazoa</taxon>
        <taxon>Ecdysozoa</taxon>
        <taxon>Arthropoda</taxon>
        <taxon>Crustacea</taxon>
        <taxon>Multicrustacea</taxon>
        <taxon>Malacostraca</taxon>
        <taxon>Eumalacostraca</taxon>
        <taxon>Eucarida</taxon>
        <taxon>Euphausiacea</taxon>
        <taxon>Euphausiidae</taxon>
        <taxon>Meganyctiphanes</taxon>
    </lineage>
</organism>
<feature type="coiled-coil region" evidence="1">
    <location>
        <begin position="265"/>
        <end position="309"/>
    </location>
</feature>
<gene>
    <name evidence="4" type="ORF">MNOR_LOCUS26210</name>
</gene>
<feature type="compositionally biased region" description="Low complexity" evidence="2">
    <location>
        <begin position="141"/>
        <end position="157"/>
    </location>
</feature>
<dbReference type="Proteomes" id="UP001497623">
    <property type="component" value="Unassembled WGS sequence"/>
</dbReference>